<dbReference type="AlphaFoldDB" id="A0A518V2M9"/>
<proteinExistence type="predicted"/>
<gene>
    <name evidence="2" type="ORF">EEL30_01985</name>
</gene>
<keyword evidence="1" id="KW-0472">Membrane</keyword>
<dbReference type="OrthoDB" id="2571194at2"/>
<accession>A0A518V2M9</accession>
<keyword evidence="1" id="KW-1133">Transmembrane helix</keyword>
<keyword evidence="3" id="KW-1185">Reference proteome</keyword>
<protein>
    <recommendedName>
        <fullName evidence="4">DUF4367 domain-containing protein</fullName>
    </recommendedName>
</protein>
<evidence type="ECO:0000256" key="1">
    <source>
        <dbReference type="SAM" id="Phobius"/>
    </source>
</evidence>
<reference evidence="2 3" key="1">
    <citation type="submission" date="2018-11" db="EMBL/GenBank/DDBJ databases">
        <title>Phylogenetic determinants of toxin gene distribution in genomes of Brevibacillus laterosporus.</title>
        <authorList>
            <person name="Glare T.R."/>
            <person name="Durrant A."/>
            <person name="Berry C."/>
            <person name="Palma L."/>
            <person name="Ormskirk M."/>
            <person name="Cox M.O."/>
        </authorList>
    </citation>
    <scope>NUCLEOTIDE SEQUENCE [LARGE SCALE GENOMIC DNA]</scope>
    <source>
        <strain evidence="2 3">1821L</strain>
    </source>
</reference>
<evidence type="ECO:0008006" key="4">
    <source>
        <dbReference type="Google" id="ProtNLM"/>
    </source>
</evidence>
<evidence type="ECO:0000313" key="3">
    <source>
        <dbReference type="Proteomes" id="UP000319432"/>
    </source>
</evidence>
<organism evidence="2 3">
    <name type="scientific">Brevibacillus laterosporus</name>
    <name type="common">Bacillus laterosporus</name>
    <dbReference type="NCBI Taxonomy" id="1465"/>
    <lineage>
        <taxon>Bacteria</taxon>
        <taxon>Bacillati</taxon>
        <taxon>Bacillota</taxon>
        <taxon>Bacilli</taxon>
        <taxon>Bacillales</taxon>
        <taxon>Paenibacillaceae</taxon>
        <taxon>Brevibacillus</taxon>
    </lineage>
</organism>
<dbReference type="Proteomes" id="UP000319432">
    <property type="component" value="Chromosome"/>
</dbReference>
<sequence>MRSKHNLEEFRDLTNILTNLELDDSASKERIYNRLVFKMQTRTIQPNHTKKGEIHMKNTKWKSLAVSAIAIVCLCGAFSTTSFAQGMIQSILARFQVGNMEITQFDRELPTKVTPAEVKKPGSEATAIQMETPPQITVEKARAATGIDFPTPQWLSDHYQFVNCVVQGKQMIEVQYKKEGDFISLLISRGGKNEIGTTDGVKTETIDGTKVYFANGIVLWEHQGFTYELYQMTEKDFDTKTLGQIIKSLSSSK</sequence>
<dbReference type="EMBL" id="CP033464">
    <property type="protein sequence ID" value="QDX91256.1"/>
    <property type="molecule type" value="Genomic_DNA"/>
</dbReference>
<evidence type="ECO:0000313" key="2">
    <source>
        <dbReference type="EMBL" id="QDX91256.1"/>
    </source>
</evidence>
<keyword evidence="1" id="KW-0812">Transmembrane</keyword>
<feature type="transmembrane region" description="Helical" evidence="1">
    <location>
        <begin position="64"/>
        <end position="84"/>
    </location>
</feature>
<name>A0A518V2M9_BRELA</name>